<dbReference type="RefSeq" id="WP_016874909.1">
    <property type="nucleotide sequence ID" value="NZ_AJLN01000109.1"/>
</dbReference>
<organism evidence="1 2">
    <name type="scientific">Chlorogloeopsis fritschii PCC 6912</name>
    <dbReference type="NCBI Taxonomy" id="211165"/>
    <lineage>
        <taxon>Bacteria</taxon>
        <taxon>Bacillati</taxon>
        <taxon>Cyanobacteriota</taxon>
        <taxon>Cyanophyceae</taxon>
        <taxon>Nostocales</taxon>
        <taxon>Chlorogloeopsidaceae</taxon>
        <taxon>Chlorogloeopsis</taxon>
    </lineage>
</organism>
<dbReference type="Proteomes" id="UP000268857">
    <property type="component" value="Unassembled WGS sequence"/>
</dbReference>
<protein>
    <submittedName>
        <fullName evidence="1">Depolymerase</fullName>
    </submittedName>
</protein>
<evidence type="ECO:0000313" key="1">
    <source>
        <dbReference type="EMBL" id="RUR72869.1"/>
    </source>
</evidence>
<dbReference type="STRING" id="211165.GCA_000317285_04532"/>
<reference evidence="1 2" key="1">
    <citation type="journal article" date="2019" name="Genome Biol. Evol.">
        <title>Day and night: Metabolic profiles and evolutionary relationships of six axenic non-marine cyanobacteria.</title>
        <authorList>
            <person name="Will S.E."/>
            <person name="Henke P."/>
            <person name="Boedeker C."/>
            <person name="Huang S."/>
            <person name="Brinkmann H."/>
            <person name="Rohde M."/>
            <person name="Jarek M."/>
            <person name="Friedl T."/>
            <person name="Seufert S."/>
            <person name="Schumacher M."/>
            <person name="Overmann J."/>
            <person name="Neumann-Schaal M."/>
            <person name="Petersen J."/>
        </authorList>
    </citation>
    <scope>NUCLEOTIDE SEQUENCE [LARGE SCALE GENOMIC DNA]</scope>
    <source>
        <strain evidence="1 2">PCC 6912</strain>
    </source>
</reference>
<name>A0A3S0ZHB1_CHLFR</name>
<dbReference type="PANTHER" id="PTHR42972:SF8">
    <property type="entry name" value="POLYHYDROXYBUTYRATE DEPOLYMERASE"/>
    <property type="match status" value="1"/>
</dbReference>
<dbReference type="PANTHER" id="PTHR42972">
    <property type="entry name" value="TOL-PAL SYSTEM PROTEIN TOLB"/>
    <property type="match status" value="1"/>
</dbReference>
<proteinExistence type="predicted"/>
<sequence length="357" mass="39268">MFNEVGTSFLQRLKAILGALVLVILTTALGWALMLVQPVNAQELRSLNIDGNNITVSGLSSGAFMAVQMHTAFSNRIQGAGVVAGGPFYCAQGNLTKALTTCMKPIPIAANPLKPPNGRELATLARKFSNEGKTDPVSNLSDDSVYLFSGAMDFTVYTPVMDATQKFYKALGVRNHNIEYIKNIPAGHGFITPDWGKQCSLSQSPFINDCDYDQAGNILRHLLGNLNPPAKTLSGQLIEFKQDKFVQNPRAHGMAQKGYVYIPQTCANGEACRLHIALHGCEQSYEDIGDEYYAHTGYNQWADSNNIVVLYPQAHRMRLKNPKGCWDWWGYTNGEYAFKNSIQASAIMKMVDKLSNG</sequence>
<dbReference type="OrthoDB" id="505233at2"/>
<accession>A0A3S0ZHB1</accession>
<dbReference type="Gene3D" id="3.40.50.1820">
    <property type="entry name" value="alpha/beta hydrolase"/>
    <property type="match status" value="2"/>
</dbReference>
<comment type="caution">
    <text evidence="1">The sequence shown here is derived from an EMBL/GenBank/DDBJ whole genome shotgun (WGS) entry which is preliminary data.</text>
</comment>
<dbReference type="AlphaFoldDB" id="A0A3S0ZHB1"/>
<keyword evidence="2" id="KW-1185">Reference proteome</keyword>
<dbReference type="SUPFAM" id="SSF53474">
    <property type="entry name" value="alpha/beta-Hydrolases"/>
    <property type="match status" value="1"/>
</dbReference>
<evidence type="ECO:0000313" key="2">
    <source>
        <dbReference type="Proteomes" id="UP000268857"/>
    </source>
</evidence>
<dbReference type="EMBL" id="RSCJ01000041">
    <property type="protein sequence ID" value="RUR72869.1"/>
    <property type="molecule type" value="Genomic_DNA"/>
</dbReference>
<dbReference type="InterPro" id="IPR029058">
    <property type="entry name" value="AB_hydrolase_fold"/>
</dbReference>
<gene>
    <name evidence="1" type="ORF">PCC6912_60110</name>
</gene>